<dbReference type="Proteomes" id="UP001341840">
    <property type="component" value="Unassembled WGS sequence"/>
</dbReference>
<sequence>MLLDSAGSPGKYRGIAPEFGQEKARSSENPKNGGVARASAAGTIRADWSRNSRHNQNREILKSLESIRGDAYEVWRYLCNEFWHERSGGDGYLNTPQAEQLGAVRVRVRVQQAWGQTSFITKGRDSKGSGFVAGRVLLAWVVFWA</sequence>
<evidence type="ECO:0000256" key="1">
    <source>
        <dbReference type="SAM" id="MobiDB-lite"/>
    </source>
</evidence>
<evidence type="ECO:0000313" key="2">
    <source>
        <dbReference type="EMBL" id="MED6158414.1"/>
    </source>
</evidence>
<feature type="region of interest" description="Disordered" evidence="1">
    <location>
        <begin position="1"/>
        <end position="40"/>
    </location>
</feature>
<protein>
    <submittedName>
        <fullName evidence="2">Uncharacterized protein</fullName>
    </submittedName>
</protein>
<accession>A0ABU6UC17</accession>
<name>A0ABU6UC17_9FABA</name>
<organism evidence="2 3">
    <name type="scientific">Stylosanthes scabra</name>
    <dbReference type="NCBI Taxonomy" id="79078"/>
    <lineage>
        <taxon>Eukaryota</taxon>
        <taxon>Viridiplantae</taxon>
        <taxon>Streptophyta</taxon>
        <taxon>Embryophyta</taxon>
        <taxon>Tracheophyta</taxon>
        <taxon>Spermatophyta</taxon>
        <taxon>Magnoliopsida</taxon>
        <taxon>eudicotyledons</taxon>
        <taxon>Gunneridae</taxon>
        <taxon>Pentapetalae</taxon>
        <taxon>rosids</taxon>
        <taxon>fabids</taxon>
        <taxon>Fabales</taxon>
        <taxon>Fabaceae</taxon>
        <taxon>Papilionoideae</taxon>
        <taxon>50 kb inversion clade</taxon>
        <taxon>dalbergioids sensu lato</taxon>
        <taxon>Dalbergieae</taxon>
        <taxon>Pterocarpus clade</taxon>
        <taxon>Stylosanthes</taxon>
    </lineage>
</organism>
<dbReference type="EMBL" id="JASCZI010120973">
    <property type="protein sequence ID" value="MED6158414.1"/>
    <property type="molecule type" value="Genomic_DNA"/>
</dbReference>
<keyword evidence="3" id="KW-1185">Reference proteome</keyword>
<evidence type="ECO:0000313" key="3">
    <source>
        <dbReference type="Proteomes" id="UP001341840"/>
    </source>
</evidence>
<comment type="caution">
    <text evidence="2">The sequence shown here is derived from an EMBL/GenBank/DDBJ whole genome shotgun (WGS) entry which is preliminary data.</text>
</comment>
<reference evidence="2 3" key="1">
    <citation type="journal article" date="2023" name="Plants (Basel)">
        <title>Bridging the Gap: Combining Genomics and Transcriptomics Approaches to Understand Stylosanthes scabra, an Orphan Legume from the Brazilian Caatinga.</title>
        <authorList>
            <person name="Ferreira-Neto J.R.C."/>
            <person name="da Silva M.D."/>
            <person name="Binneck E."/>
            <person name="de Melo N.F."/>
            <person name="da Silva R.H."/>
            <person name="de Melo A.L.T.M."/>
            <person name="Pandolfi V."/>
            <person name="Bustamante F.O."/>
            <person name="Brasileiro-Vidal A.C."/>
            <person name="Benko-Iseppon A.M."/>
        </authorList>
    </citation>
    <scope>NUCLEOTIDE SEQUENCE [LARGE SCALE GENOMIC DNA]</scope>
    <source>
        <tissue evidence="2">Leaves</tissue>
    </source>
</reference>
<proteinExistence type="predicted"/>
<gene>
    <name evidence="2" type="ORF">PIB30_032615</name>
</gene>